<keyword evidence="2" id="KW-0067">ATP-binding</keyword>
<dbReference type="GO" id="GO:0005524">
    <property type="term" value="F:ATP binding"/>
    <property type="evidence" value="ECO:0007669"/>
    <property type="project" value="UniProtKB-KW"/>
</dbReference>
<dbReference type="EMBL" id="JAFEKC020000021">
    <property type="protein sequence ID" value="KAK0508085.1"/>
    <property type="molecule type" value="Genomic_DNA"/>
</dbReference>
<dbReference type="Pfam" id="PF00300">
    <property type="entry name" value="His_Phos_1"/>
    <property type="match status" value="2"/>
</dbReference>
<feature type="domain" description="6-phosphofructo-2-kinase" evidence="5">
    <location>
        <begin position="311"/>
        <end position="477"/>
    </location>
</feature>
<dbReference type="GO" id="GO:0005829">
    <property type="term" value="C:cytosol"/>
    <property type="evidence" value="ECO:0007669"/>
    <property type="project" value="TreeGrafter"/>
</dbReference>
<dbReference type="SUPFAM" id="SSF53254">
    <property type="entry name" value="Phosphoglycerate mutase-like"/>
    <property type="match status" value="1"/>
</dbReference>
<keyword evidence="1" id="KW-0547">Nucleotide-binding</keyword>
<proteinExistence type="predicted"/>
<dbReference type="PRINTS" id="PR00991">
    <property type="entry name" value="6PFRUCTKNASE"/>
</dbReference>
<comment type="caution">
    <text evidence="6">The sequence shown here is derived from an EMBL/GenBank/DDBJ whole genome shotgun (WGS) entry which is preliminary data.</text>
</comment>
<name>A0AA39QU32_9LECA</name>
<dbReference type="SMART" id="SM00855">
    <property type="entry name" value="PGAM"/>
    <property type="match status" value="1"/>
</dbReference>
<feature type="compositionally biased region" description="Pro residues" evidence="4">
    <location>
        <begin position="538"/>
        <end position="549"/>
    </location>
</feature>
<keyword evidence="7" id="KW-1185">Reference proteome</keyword>
<feature type="region of interest" description="Disordered" evidence="4">
    <location>
        <begin position="536"/>
        <end position="559"/>
    </location>
</feature>
<dbReference type="Gene3D" id="3.40.50.300">
    <property type="entry name" value="P-loop containing nucleotide triphosphate hydrolases"/>
    <property type="match status" value="1"/>
</dbReference>
<dbReference type="PANTHER" id="PTHR10606">
    <property type="entry name" value="6-PHOSPHOFRUCTO-2-KINASE/FRUCTOSE-2,6-BISPHOSPHATASE"/>
    <property type="match status" value="1"/>
</dbReference>
<feature type="region of interest" description="Disordered" evidence="4">
    <location>
        <begin position="1"/>
        <end position="142"/>
    </location>
</feature>
<evidence type="ECO:0000313" key="6">
    <source>
        <dbReference type="EMBL" id="KAK0508085.1"/>
    </source>
</evidence>
<dbReference type="Pfam" id="PF01591">
    <property type="entry name" value="6PF2K"/>
    <property type="match status" value="2"/>
</dbReference>
<sequence>MPLLGSGEYVEPVPVHDSRKGSPPRKQNARRQSQHSAMAKSAIMGQLSTPNSDGARTPEEMEVSKEREDKPIGPQLAEGSLITAPRSGPKQNFANGAALTDTPLTTAPNSPIIPPRRQDSGSSRQRPTTLDIPGLTKSKVSPDGRIAQRDVGSKLVIVMVGLPARGKSYITKKIARYLNWLQHDTKIFNVGERRRVAAGTLPPAPLINQGALRPRPISRNISSTTVSLNEVLNVEERKNSAPPSAKIHINGETPPDTMSLEPLPLPALNLSAEDEAQHPATNGSANGHVNENTWVPRKPLPKLPRIEPMESQTAEFFDPSNEKAAHLRDDIAMATLDELLDYILDQGGSVGIFDATNSTLERRQMVMKKIRDRAGPELGVLFLESLCIDENLLESNMRLKLSGPDYRDQDPVIALDDFKKRVALYQKKYVPLGEYEERNNMPYVQMIDVGRKVVSHQIRGFLSAQAVYYLLNFNLAPRQIWITRHGESIDNVNGKIGGDSDLSDVGRAYAKALTRFIKHERNAWNLHQRAKALSTHFPPLPGDTTPPNPEYNQGGGDSAGDDTKSFCVWTSMLKRSIQTAQYFDEEEFDIKQMKMLDELNAGMMEGLTYEEIRTKYSDEYELRKRDKLHYRYPGAGGEGYLDIINRLRAVIVEVERMTDHVLLVGHRSVARVLLAYFKGLKRDDVADLDVPLGMLYMLEPKPYGVDFKAYRYNPQTDWFDHVPDYELRRASSHFAS</sequence>
<feature type="compositionally biased region" description="Basic and acidic residues" evidence="4">
    <location>
        <begin position="56"/>
        <end position="71"/>
    </location>
</feature>
<feature type="compositionally biased region" description="Low complexity" evidence="4">
    <location>
        <begin position="97"/>
        <end position="108"/>
    </location>
</feature>
<dbReference type="GO" id="GO:0006000">
    <property type="term" value="P:fructose metabolic process"/>
    <property type="evidence" value="ECO:0007669"/>
    <property type="project" value="InterPro"/>
</dbReference>
<dbReference type="InterPro" id="IPR013078">
    <property type="entry name" value="His_Pase_superF_clade-1"/>
</dbReference>
<evidence type="ECO:0000313" key="7">
    <source>
        <dbReference type="Proteomes" id="UP001166286"/>
    </source>
</evidence>
<gene>
    <name evidence="6" type="ORF">JMJ35_009169</name>
</gene>
<dbReference type="GO" id="GO:0003873">
    <property type="term" value="F:6-phosphofructo-2-kinase activity"/>
    <property type="evidence" value="ECO:0007669"/>
    <property type="project" value="InterPro"/>
</dbReference>
<reference evidence="6" key="1">
    <citation type="submission" date="2023-03" db="EMBL/GenBank/DDBJ databases">
        <title>Complete genome of Cladonia borealis.</title>
        <authorList>
            <person name="Park H."/>
        </authorList>
    </citation>
    <scope>NUCLEOTIDE SEQUENCE</scope>
    <source>
        <strain evidence="6">ANT050790</strain>
    </source>
</reference>
<dbReference type="CDD" id="cd07067">
    <property type="entry name" value="HP_PGM_like"/>
    <property type="match status" value="1"/>
</dbReference>
<evidence type="ECO:0000256" key="3">
    <source>
        <dbReference type="PIRSR" id="PIRSR613078-2"/>
    </source>
</evidence>
<dbReference type="InterPro" id="IPR013079">
    <property type="entry name" value="6Phosfructo_kin"/>
</dbReference>
<dbReference type="PIRSF" id="PIRSF000709">
    <property type="entry name" value="6PFK_2-Ptase"/>
    <property type="match status" value="1"/>
</dbReference>
<dbReference type="Gene3D" id="3.40.50.1240">
    <property type="entry name" value="Phosphoglycerate mutase-like"/>
    <property type="match status" value="1"/>
</dbReference>
<evidence type="ECO:0000259" key="5">
    <source>
        <dbReference type="Pfam" id="PF01591"/>
    </source>
</evidence>
<feature type="domain" description="6-phosphofructo-2-kinase" evidence="5">
    <location>
        <begin position="146"/>
        <end position="199"/>
    </location>
</feature>
<dbReference type="InterPro" id="IPR029033">
    <property type="entry name" value="His_PPase_superfam"/>
</dbReference>
<feature type="binding site" evidence="3">
    <location>
        <position position="575"/>
    </location>
    <ligand>
        <name>substrate</name>
    </ligand>
</feature>
<dbReference type="InterPro" id="IPR003094">
    <property type="entry name" value="6Pfruct_kin"/>
</dbReference>
<organism evidence="6 7">
    <name type="scientific">Cladonia borealis</name>
    <dbReference type="NCBI Taxonomy" id="184061"/>
    <lineage>
        <taxon>Eukaryota</taxon>
        <taxon>Fungi</taxon>
        <taxon>Dikarya</taxon>
        <taxon>Ascomycota</taxon>
        <taxon>Pezizomycotina</taxon>
        <taxon>Lecanoromycetes</taxon>
        <taxon>OSLEUM clade</taxon>
        <taxon>Lecanoromycetidae</taxon>
        <taxon>Lecanorales</taxon>
        <taxon>Lecanorineae</taxon>
        <taxon>Cladoniaceae</taxon>
        <taxon>Cladonia</taxon>
    </lineage>
</organism>
<feature type="region of interest" description="Disordered" evidence="4">
    <location>
        <begin position="237"/>
        <end position="262"/>
    </location>
</feature>
<dbReference type="SUPFAM" id="SSF52540">
    <property type="entry name" value="P-loop containing nucleoside triphosphate hydrolases"/>
    <property type="match status" value="1"/>
</dbReference>
<dbReference type="InterPro" id="IPR027417">
    <property type="entry name" value="P-loop_NTPase"/>
</dbReference>
<protein>
    <recommendedName>
        <fullName evidence="5">6-phosphofructo-2-kinase domain-containing protein</fullName>
    </recommendedName>
</protein>
<feature type="region of interest" description="Disordered" evidence="4">
    <location>
        <begin position="276"/>
        <end position="301"/>
    </location>
</feature>
<dbReference type="AlphaFoldDB" id="A0AA39QU32"/>
<dbReference type="PROSITE" id="PS00175">
    <property type="entry name" value="PG_MUTASE"/>
    <property type="match status" value="1"/>
</dbReference>
<dbReference type="PANTHER" id="PTHR10606:SF32">
    <property type="entry name" value="6-PHOSPHOFRUCTO-2-KINASE 1"/>
    <property type="match status" value="1"/>
</dbReference>
<accession>A0AA39QU32</accession>
<evidence type="ECO:0000256" key="4">
    <source>
        <dbReference type="SAM" id="MobiDB-lite"/>
    </source>
</evidence>
<feature type="compositionally biased region" description="Polar residues" evidence="4">
    <location>
        <begin position="279"/>
        <end position="293"/>
    </location>
</feature>
<evidence type="ECO:0000256" key="2">
    <source>
        <dbReference type="ARBA" id="ARBA00022840"/>
    </source>
</evidence>
<dbReference type="InterPro" id="IPR001345">
    <property type="entry name" value="PG/BPGM_mutase_AS"/>
</dbReference>
<dbReference type="Proteomes" id="UP001166286">
    <property type="component" value="Unassembled WGS sequence"/>
</dbReference>
<dbReference type="GO" id="GO:0006003">
    <property type="term" value="P:fructose 2,6-bisphosphate metabolic process"/>
    <property type="evidence" value="ECO:0007669"/>
    <property type="project" value="InterPro"/>
</dbReference>
<evidence type="ECO:0000256" key="1">
    <source>
        <dbReference type="ARBA" id="ARBA00022741"/>
    </source>
</evidence>